<sequence>MISRFTMAEQNSLPKVSVYLITLNEGRHLDEVLSSVKGADEVVLVDSGSTDDTLDIAEKHGARIIHQQWLGYAKQKAFALEQCQNDWVINLDGDEVLPDGAFETIQHRIAKGDINGIYLAHDDIFMGHSLPGHRHHRFRRVYRKSKSHWNTSTKVHEHIEVEPPLTHLPIDVKHYGYDSAHGYMDKLNKYSLLKAKQREERGRHCSLARVLLIFPLMFIKFYFIRRMFLAGWRGFIKANIDAFHFFLTEAKLYERAYRRKRGDDVEKSER</sequence>
<evidence type="ECO:0000256" key="2">
    <source>
        <dbReference type="SAM" id="Phobius"/>
    </source>
</evidence>
<feature type="transmembrane region" description="Helical" evidence="2">
    <location>
        <begin position="206"/>
        <end position="223"/>
    </location>
</feature>
<reference evidence="4 5" key="1">
    <citation type="submission" date="2017-06" db="EMBL/GenBank/DDBJ databases">
        <title>Complete genome sequence of Idiomarina piscisalsi strain 10PY1A isolated from soil of Soudi Arabia.</title>
        <authorList>
            <person name="Kim M.-C."/>
            <person name="Jung B.K."/>
            <person name="Budiyanto F."/>
            <person name="Nzila A."/>
            <person name="Shin J.-H."/>
        </authorList>
    </citation>
    <scope>NUCLEOTIDE SEQUENCE [LARGE SCALE GENOMIC DNA]</scope>
    <source>
        <strain evidence="4 5">10PY1A</strain>
    </source>
</reference>
<dbReference type="EMBL" id="CP022133">
    <property type="protein sequence ID" value="ASG66448.1"/>
    <property type="molecule type" value="Genomic_DNA"/>
</dbReference>
<gene>
    <name evidence="4" type="ORF">CEW91_10015</name>
</gene>
<feature type="domain" description="Glycosyltransferase 2-like" evidence="3">
    <location>
        <begin position="17"/>
        <end position="149"/>
    </location>
</feature>
<comment type="similarity">
    <text evidence="1">Belongs to the glycosyltransferase 2 family. WaaE/KdtX subfamily.</text>
</comment>
<dbReference type="CDD" id="cd02511">
    <property type="entry name" value="Beta4Glucosyltransferase"/>
    <property type="match status" value="1"/>
</dbReference>
<keyword evidence="5" id="KW-1185">Reference proteome</keyword>
<evidence type="ECO:0000256" key="1">
    <source>
        <dbReference type="ARBA" id="ARBA00038494"/>
    </source>
</evidence>
<dbReference type="Proteomes" id="UP000197717">
    <property type="component" value="Chromosome"/>
</dbReference>
<dbReference type="Gene3D" id="3.90.550.10">
    <property type="entry name" value="Spore Coat Polysaccharide Biosynthesis Protein SpsA, Chain A"/>
    <property type="match status" value="1"/>
</dbReference>
<keyword evidence="2" id="KW-0472">Membrane</keyword>
<dbReference type="SUPFAM" id="SSF53448">
    <property type="entry name" value="Nucleotide-diphospho-sugar transferases"/>
    <property type="match status" value="1"/>
</dbReference>
<accession>A0ABM6LV28</accession>
<dbReference type="InterPro" id="IPR001173">
    <property type="entry name" value="Glyco_trans_2-like"/>
</dbReference>
<evidence type="ECO:0000313" key="4">
    <source>
        <dbReference type="EMBL" id="ASG66448.1"/>
    </source>
</evidence>
<dbReference type="Pfam" id="PF00535">
    <property type="entry name" value="Glycos_transf_2"/>
    <property type="match status" value="1"/>
</dbReference>
<dbReference type="PANTHER" id="PTHR43630:SF2">
    <property type="entry name" value="GLYCOSYLTRANSFERASE"/>
    <property type="match status" value="1"/>
</dbReference>
<protein>
    <recommendedName>
        <fullName evidence="3">Glycosyltransferase 2-like domain-containing protein</fullName>
    </recommendedName>
</protein>
<dbReference type="PANTHER" id="PTHR43630">
    <property type="entry name" value="POLY-BETA-1,6-N-ACETYL-D-GLUCOSAMINE SYNTHASE"/>
    <property type="match status" value="1"/>
</dbReference>
<keyword evidence="2" id="KW-0812">Transmembrane</keyword>
<proteinExistence type="inferred from homology"/>
<organism evidence="4 5">
    <name type="scientific">Idiomarina piscisalsi</name>
    <dbReference type="NCBI Taxonomy" id="1096243"/>
    <lineage>
        <taxon>Bacteria</taxon>
        <taxon>Pseudomonadati</taxon>
        <taxon>Pseudomonadota</taxon>
        <taxon>Gammaproteobacteria</taxon>
        <taxon>Alteromonadales</taxon>
        <taxon>Idiomarinaceae</taxon>
        <taxon>Idiomarina</taxon>
    </lineage>
</organism>
<keyword evidence="2" id="KW-1133">Transmembrane helix</keyword>
<evidence type="ECO:0000313" key="5">
    <source>
        <dbReference type="Proteomes" id="UP000197717"/>
    </source>
</evidence>
<name>A0ABM6LV28_9GAMM</name>
<evidence type="ECO:0000259" key="3">
    <source>
        <dbReference type="Pfam" id="PF00535"/>
    </source>
</evidence>
<dbReference type="InterPro" id="IPR029044">
    <property type="entry name" value="Nucleotide-diphossugar_trans"/>
</dbReference>